<keyword evidence="1" id="KW-0732">Signal</keyword>
<evidence type="ECO:0000256" key="1">
    <source>
        <dbReference type="SAM" id="SignalP"/>
    </source>
</evidence>
<dbReference type="eggNOG" id="COG3188">
    <property type="taxonomic scope" value="Bacteria"/>
</dbReference>
<dbReference type="PATRIC" id="fig|717774.3.peg.45"/>
<dbReference type="Proteomes" id="UP000001062">
    <property type="component" value="Chromosome"/>
</dbReference>
<organism evidence="2 3">
    <name type="scientific">Marinomonas mediterranea (strain ATCC 700492 / JCM 21426 / NBRC 103028 / MMB-1)</name>
    <dbReference type="NCBI Taxonomy" id="717774"/>
    <lineage>
        <taxon>Bacteria</taxon>
        <taxon>Pseudomonadati</taxon>
        <taxon>Pseudomonadota</taxon>
        <taxon>Gammaproteobacteria</taxon>
        <taxon>Oceanospirillales</taxon>
        <taxon>Oceanospirillaceae</taxon>
        <taxon>Marinomonas</taxon>
    </lineage>
</organism>
<dbReference type="HOGENOM" id="CLU_007277_0_0_6"/>
<feature type="signal peptide" evidence="1">
    <location>
        <begin position="1"/>
        <end position="21"/>
    </location>
</feature>
<dbReference type="AlphaFoldDB" id="F2JUL5"/>
<protein>
    <recommendedName>
        <fullName evidence="4">Sporulation domain-containing protein</fullName>
    </recommendedName>
</protein>
<evidence type="ECO:0000313" key="2">
    <source>
        <dbReference type="EMBL" id="ADZ89348.1"/>
    </source>
</evidence>
<feature type="chain" id="PRO_5003280620" description="Sporulation domain-containing protein" evidence="1">
    <location>
        <begin position="22"/>
        <end position="1004"/>
    </location>
</feature>
<dbReference type="Gene3D" id="2.60.40.10">
    <property type="entry name" value="Immunoglobulins"/>
    <property type="match status" value="1"/>
</dbReference>
<dbReference type="OrthoDB" id="121544at2"/>
<dbReference type="STRING" id="717774.Marme_0042"/>
<sequence>MRIWTILCLTCVGLASTQTYANNDAFERLKNRYQAIESGEETLPDLKQKVEETQDTVSIPVGEELIFELQLGKYLLGDVIAIKSPAGAMMSLSDVSNVLDFPITVNDDVLFNTDDAETENTLQVLATGWVRTPDNHFELTQRENEFTVKIGETLRTIPQEEVQINDDIYIESTQLARLFSIEFNINYQKLNATISSKIPIPLEERLARQARLEGLNSYQNRSIFPLQAFEYSSVTQPLLDLRLGASAAHNQDSKYSLSMQGANDLAYFSTNYFLAIDQNKEITTSRFNASRQDKSASLLGPLSATEIQVGDLSTTDISPLESTQSGVGIRVNNSPLYHSQSDNTINLEGDIQPNWDIEVYRNKLLVASQLSSSDGHYTFSNVPLEFGDNQIELIFYGPQGQIKREEKFYYVSAAGQGAGSLNYDITIAEENQRLFEHYSSQNSGESALAINALVKLSVTDWWNIQAGTKHYQETTEQANQNAYNSTFALFGKALLTLDYLEDDNGAYKQKTQLSSKIANQAVNLIHSTEKTLTDESVESKTTTQEASISGAFSNLNLSYSQRISRIKSNASEDYVLQNRIGTRLFNVPITNQISWGFGDNDYATGSLQARDFYDIYTIKGGIDYNIDPSMRVNTVNAAISRAFGEDIQAQIAYKRNISTKNNESSLDVKWKPNEFSISSNLSYSDLTKWSARLIAQFSFGVADKAAFTTSKSLTRAGSVAARVFHDQNHNGIYDLNEPLLKGVTVESKQSVRKAKTNEQGIAVLAALPVFQKTDIDVDTTTLPNPYMIRSGAGVSVSPRKGTLQSVDLPIVIAREVEGFVKEYRKDGSEGMLAYVPLEVVNKQGVVIKTAISEFDGYYAIAELPPQAFTVRVAQAFIDTNQYLLTKGSSVEVSQEMGTEFIEGVDLVLRKAYQRNGYSAHLGQFNSVLSLRSYWTLLRNAHPQLADYSYFYLNNNGVFDLYVGFSKTKQNAEAACSILRNRTRNDNSSGNENSPSCTVRDIVRQ</sequence>
<dbReference type="KEGG" id="mme:Marme_0042"/>
<name>F2JUL5_MARM1</name>
<accession>F2JUL5</accession>
<gene>
    <name evidence="2" type="ordered locus">Marme_0042</name>
</gene>
<dbReference type="EMBL" id="CP002583">
    <property type="protein sequence ID" value="ADZ89348.1"/>
    <property type="molecule type" value="Genomic_DNA"/>
</dbReference>
<evidence type="ECO:0000313" key="3">
    <source>
        <dbReference type="Proteomes" id="UP000001062"/>
    </source>
</evidence>
<keyword evidence="3" id="KW-1185">Reference proteome</keyword>
<evidence type="ECO:0008006" key="4">
    <source>
        <dbReference type="Google" id="ProtNLM"/>
    </source>
</evidence>
<reference evidence="2 3" key="1">
    <citation type="journal article" date="2012" name="Stand. Genomic Sci.">
        <title>Complete genome sequence of the melanogenic marine bacterium Marinomonas mediterranea type strain (MMB-1(T)).</title>
        <authorList>
            <person name="Lucas-Elio P."/>
            <person name="Goodwin L."/>
            <person name="Woyke T."/>
            <person name="Pitluck S."/>
            <person name="Nolan M."/>
            <person name="Kyrpides N.C."/>
            <person name="Detter J.C."/>
            <person name="Copeland A."/>
            <person name="Teshima H."/>
            <person name="Bruce D."/>
            <person name="Detter C."/>
            <person name="Tapia R."/>
            <person name="Han S."/>
            <person name="Land M.L."/>
            <person name="Ivanova N."/>
            <person name="Mikhailova N."/>
            <person name="Johnston A.W."/>
            <person name="Sanchez-Amat A."/>
        </authorList>
    </citation>
    <scope>NUCLEOTIDE SEQUENCE [LARGE SCALE GENOMIC DNA]</scope>
    <source>
        <strain evidence="3">ATCC 700492 / JCM 21426 / NBRC 103028 / MMB-1</strain>
    </source>
</reference>
<dbReference type="RefSeq" id="WP_013659255.1">
    <property type="nucleotide sequence ID" value="NC_015276.1"/>
</dbReference>
<dbReference type="InterPro" id="IPR013783">
    <property type="entry name" value="Ig-like_fold"/>
</dbReference>
<proteinExistence type="predicted"/>